<dbReference type="AlphaFoldDB" id="A0A9N7LJ42"/>
<dbReference type="GO" id="GO:0006508">
    <property type="term" value="P:proteolysis"/>
    <property type="evidence" value="ECO:0007669"/>
    <property type="project" value="InterPro"/>
</dbReference>
<evidence type="ECO:0000313" key="2">
    <source>
        <dbReference type="EMBL" id="BDN80325.1"/>
    </source>
</evidence>
<dbReference type="SUPFAM" id="SSF55486">
    <property type="entry name" value="Metalloproteases ('zincins'), catalytic domain"/>
    <property type="match status" value="1"/>
</dbReference>
<sequence>MTYAAVRSGIDLSHVDPDARPQDDLFGHVNGRWLKEYDIPADRATDGAFRHLFDRAEEQVRELIIEASQQGAATRTDEQRIGDLYASFLDEETVERVGLQPLHDEVTAIDDAADRDALAAAIGALQRTGMGGGVGLYVDTDSKDSTRYLMHFSQSGIGLPDES</sequence>
<feature type="domain" description="Peptidase M13 N-terminal" evidence="1">
    <location>
        <begin position="21"/>
        <end position="162"/>
    </location>
</feature>
<dbReference type="EMBL" id="AP026367">
    <property type="protein sequence ID" value="BDN80325.1"/>
    <property type="molecule type" value="Genomic_DNA"/>
</dbReference>
<evidence type="ECO:0000259" key="1">
    <source>
        <dbReference type="Pfam" id="PF05649"/>
    </source>
</evidence>
<dbReference type="InterPro" id="IPR008753">
    <property type="entry name" value="Peptidase_M13_N"/>
</dbReference>
<evidence type="ECO:0000313" key="3">
    <source>
        <dbReference type="Proteomes" id="UP001058626"/>
    </source>
</evidence>
<reference evidence="2" key="1">
    <citation type="submission" date="2022-06" db="EMBL/GenBank/DDBJ databases">
        <title>Complete genome sequence of Mycobacterium pseudoshottsii NJB1907-Z4.</title>
        <authorList>
            <person name="Komine T."/>
            <person name="Fukano H."/>
            <person name="Wada S."/>
        </authorList>
    </citation>
    <scope>NUCLEOTIDE SEQUENCE</scope>
    <source>
        <strain evidence="2">NJB1907-Z4</strain>
    </source>
</reference>
<keyword evidence="3" id="KW-1185">Reference proteome</keyword>
<name>A0A9N7LJ42_9MYCO</name>
<dbReference type="InterPro" id="IPR042089">
    <property type="entry name" value="Peptidase_M13_dom_2"/>
</dbReference>
<proteinExistence type="predicted"/>
<gene>
    <name evidence="2" type="ORF">NJB1907Z4_C05400</name>
</gene>
<organism evidence="2 3">
    <name type="scientific">Mycobacterium pseudoshottsii</name>
    <dbReference type="NCBI Taxonomy" id="265949"/>
    <lineage>
        <taxon>Bacteria</taxon>
        <taxon>Bacillati</taxon>
        <taxon>Actinomycetota</taxon>
        <taxon>Actinomycetes</taxon>
        <taxon>Mycobacteriales</taxon>
        <taxon>Mycobacteriaceae</taxon>
        <taxon>Mycobacterium</taxon>
        <taxon>Mycobacterium ulcerans group</taxon>
    </lineage>
</organism>
<protein>
    <recommendedName>
        <fullName evidence="1">Peptidase M13 N-terminal domain-containing protein</fullName>
    </recommendedName>
</protein>
<accession>A0A9N7LJ42</accession>
<dbReference type="Gene3D" id="1.10.1380.10">
    <property type="entry name" value="Neutral endopeptidase , domain2"/>
    <property type="match status" value="1"/>
</dbReference>
<dbReference type="Pfam" id="PF05649">
    <property type="entry name" value="Peptidase_M13_N"/>
    <property type="match status" value="1"/>
</dbReference>
<dbReference type="Proteomes" id="UP001058626">
    <property type="component" value="Chromosome"/>
</dbReference>